<dbReference type="InParanoid" id="A0A2K1JKP0"/>
<dbReference type="EMBL" id="ABEU02000013">
    <property type="protein sequence ID" value="PNR42105.1"/>
    <property type="molecule type" value="Genomic_DNA"/>
</dbReference>
<organism evidence="1">
    <name type="scientific">Physcomitrium patens</name>
    <name type="common">Spreading-leaved earth moss</name>
    <name type="synonym">Physcomitrella patens</name>
    <dbReference type="NCBI Taxonomy" id="3218"/>
    <lineage>
        <taxon>Eukaryota</taxon>
        <taxon>Viridiplantae</taxon>
        <taxon>Streptophyta</taxon>
        <taxon>Embryophyta</taxon>
        <taxon>Bryophyta</taxon>
        <taxon>Bryophytina</taxon>
        <taxon>Bryopsida</taxon>
        <taxon>Funariidae</taxon>
        <taxon>Funariales</taxon>
        <taxon>Funariaceae</taxon>
        <taxon>Physcomitrium</taxon>
    </lineage>
</organism>
<reference evidence="1 3" key="1">
    <citation type="journal article" date="2008" name="Science">
        <title>The Physcomitrella genome reveals evolutionary insights into the conquest of land by plants.</title>
        <authorList>
            <person name="Rensing S."/>
            <person name="Lang D."/>
            <person name="Zimmer A."/>
            <person name="Terry A."/>
            <person name="Salamov A."/>
            <person name="Shapiro H."/>
            <person name="Nishiyama T."/>
            <person name="Perroud P.-F."/>
            <person name="Lindquist E."/>
            <person name="Kamisugi Y."/>
            <person name="Tanahashi T."/>
            <person name="Sakakibara K."/>
            <person name="Fujita T."/>
            <person name="Oishi K."/>
            <person name="Shin-I T."/>
            <person name="Kuroki Y."/>
            <person name="Toyoda A."/>
            <person name="Suzuki Y."/>
            <person name="Hashimoto A."/>
            <person name="Yamaguchi K."/>
            <person name="Sugano A."/>
            <person name="Kohara Y."/>
            <person name="Fujiyama A."/>
            <person name="Anterola A."/>
            <person name="Aoki S."/>
            <person name="Ashton N."/>
            <person name="Barbazuk W.B."/>
            <person name="Barker E."/>
            <person name="Bennetzen J."/>
            <person name="Bezanilla M."/>
            <person name="Blankenship R."/>
            <person name="Cho S.H."/>
            <person name="Dutcher S."/>
            <person name="Estelle M."/>
            <person name="Fawcett J.A."/>
            <person name="Gundlach H."/>
            <person name="Hanada K."/>
            <person name="Heyl A."/>
            <person name="Hicks K.A."/>
            <person name="Hugh J."/>
            <person name="Lohr M."/>
            <person name="Mayer K."/>
            <person name="Melkozernov A."/>
            <person name="Murata T."/>
            <person name="Nelson D."/>
            <person name="Pils B."/>
            <person name="Prigge M."/>
            <person name="Reiss B."/>
            <person name="Renner T."/>
            <person name="Rombauts S."/>
            <person name="Rushton P."/>
            <person name="Sanderfoot A."/>
            <person name="Schween G."/>
            <person name="Shiu S.-H."/>
            <person name="Stueber K."/>
            <person name="Theodoulou F.L."/>
            <person name="Tu H."/>
            <person name="Van de Peer Y."/>
            <person name="Verrier P.J."/>
            <person name="Waters E."/>
            <person name="Wood A."/>
            <person name="Yang L."/>
            <person name="Cove D."/>
            <person name="Cuming A."/>
            <person name="Hasebe M."/>
            <person name="Lucas S."/>
            <person name="Mishler D.B."/>
            <person name="Reski R."/>
            <person name="Grigoriev I."/>
            <person name="Quatrano R.S."/>
            <person name="Boore J.L."/>
        </authorList>
    </citation>
    <scope>NUCLEOTIDE SEQUENCE [LARGE SCALE GENOMIC DNA]</scope>
    <source>
        <strain evidence="2 3">cv. Gransden 2004</strain>
    </source>
</reference>
<dbReference type="Gramene" id="Pp3c13_3740V3.1">
    <property type="protein sequence ID" value="PAC:32929854.CDS.1"/>
    <property type="gene ID" value="Pp3c13_3740"/>
</dbReference>
<evidence type="ECO:0000313" key="3">
    <source>
        <dbReference type="Proteomes" id="UP000006727"/>
    </source>
</evidence>
<reference evidence="2" key="3">
    <citation type="submission" date="2020-12" db="UniProtKB">
        <authorList>
            <consortium name="EnsemblPlants"/>
        </authorList>
    </citation>
    <scope>IDENTIFICATION</scope>
</reference>
<keyword evidence="3" id="KW-1185">Reference proteome</keyword>
<dbReference type="Proteomes" id="UP000006727">
    <property type="component" value="Chromosome 13"/>
</dbReference>
<dbReference type="Gramene" id="Pp3c13_3740V3.2">
    <property type="protein sequence ID" value="PAC:32929855.CDS.1"/>
    <property type="gene ID" value="Pp3c13_3740"/>
</dbReference>
<evidence type="ECO:0000313" key="1">
    <source>
        <dbReference type="EMBL" id="PNR42105.1"/>
    </source>
</evidence>
<protein>
    <submittedName>
        <fullName evidence="1 2">Uncharacterized protein</fullName>
    </submittedName>
</protein>
<gene>
    <name evidence="1" type="ORF">PHYPA_016934</name>
</gene>
<dbReference type="AlphaFoldDB" id="A0A2K1JKP0"/>
<reference evidence="1 3" key="2">
    <citation type="journal article" date="2018" name="Plant J.">
        <title>The Physcomitrella patens chromosome-scale assembly reveals moss genome structure and evolution.</title>
        <authorList>
            <person name="Lang D."/>
            <person name="Ullrich K.K."/>
            <person name="Murat F."/>
            <person name="Fuchs J."/>
            <person name="Jenkins J."/>
            <person name="Haas F.B."/>
            <person name="Piednoel M."/>
            <person name="Gundlach H."/>
            <person name="Van Bel M."/>
            <person name="Meyberg R."/>
            <person name="Vives C."/>
            <person name="Morata J."/>
            <person name="Symeonidi A."/>
            <person name="Hiss M."/>
            <person name="Muchero W."/>
            <person name="Kamisugi Y."/>
            <person name="Saleh O."/>
            <person name="Blanc G."/>
            <person name="Decker E.L."/>
            <person name="van Gessel N."/>
            <person name="Grimwood J."/>
            <person name="Hayes R.D."/>
            <person name="Graham S.W."/>
            <person name="Gunter L.E."/>
            <person name="McDaniel S.F."/>
            <person name="Hoernstein S.N.W."/>
            <person name="Larsson A."/>
            <person name="Li F.W."/>
            <person name="Perroud P.F."/>
            <person name="Phillips J."/>
            <person name="Ranjan P."/>
            <person name="Rokshar D.S."/>
            <person name="Rothfels C.J."/>
            <person name="Schneider L."/>
            <person name="Shu S."/>
            <person name="Stevenson D.W."/>
            <person name="Thummler F."/>
            <person name="Tillich M."/>
            <person name="Villarreal Aguilar J.C."/>
            <person name="Widiez T."/>
            <person name="Wong G.K."/>
            <person name="Wymore A."/>
            <person name="Zhang Y."/>
            <person name="Zimmer A.D."/>
            <person name="Quatrano R.S."/>
            <person name="Mayer K.F.X."/>
            <person name="Goodstein D."/>
            <person name="Casacuberta J.M."/>
            <person name="Vandepoele K."/>
            <person name="Reski R."/>
            <person name="Cuming A.C."/>
            <person name="Tuskan G.A."/>
            <person name="Maumus F."/>
            <person name="Salse J."/>
            <person name="Schmutz J."/>
            <person name="Rensing S.A."/>
        </authorList>
    </citation>
    <scope>NUCLEOTIDE SEQUENCE [LARGE SCALE GENOMIC DNA]</scope>
    <source>
        <strain evidence="2 3">cv. Gransden 2004</strain>
    </source>
</reference>
<dbReference type="EnsemblPlants" id="Pp3c13_3740V3.1">
    <property type="protein sequence ID" value="PAC:32929854.CDS.1"/>
    <property type="gene ID" value="Pp3c13_3740"/>
</dbReference>
<accession>A0A2K1JKP0</accession>
<sequence length="53" mass="6540">MQKVKREHLAPTKEKEDSWSLRRVMVEPELLLWRLELVDNISFFLRILKWMSL</sequence>
<name>A0A2K1JKP0_PHYPA</name>
<proteinExistence type="predicted"/>
<evidence type="ECO:0000313" key="2">
    <source>
        <dbReference type="EnsemblPlants" id="PAC:32929854.CDS.1"/>
    </source>
</evidence>
<dbReference type="EnsemblPlants" id="Pp3c13_3740V3.2">
    <property type="protein sequence ID" value="PAC:32929855.CDS.1"/>
    <property type="gene ID" value="Pp3c13_3740"/>
</dbReference>